<evidence type="ECO:0000256" key="3">
    <source>
        <dbReference type="ARBA" id="ARBA00021907"/>
    </source>
</evidence>
<keyword evidence="7 11" id="KW-1133">Transmembrane helix</keyword>
<feature type="domain" description="FtsX extracellular" evidence="13">
    <location>
        <begin position="54"/>
        <end position="153"/>
    </location>
</feature>
<comment type="subcellular location">
    <subcellularLocation>
        <location evidence="10">Cell inner membrane</location>
    </subcellularLocation>
    <subcellularLocation>
        <location evidence="1">Cell membrane</location>
        <topology evidence="1">Multi-pass membrane protein</topology>
    </subcellularLocation>
</comment>
<dbReference type="GO" id="GO:0005886">
    <property type="term" value="C:plasma membrane"/>
    <property type="evidence" value="ECO:0007669"/>
    <property type="project" value="UniProtKB-SubCell"/>
</dbReference>
<feature type="transmembrane region" description="Helical" evidence="11">
    <location>
        <begin position="20"/>
        <end position="39"/>
    </location>
</feature>
<dbReference type="Proteomes" id="UP000182761">
    <property type="component" value="Unassembled WGS sequence"/>
</dbReference>
<dbReference type="Pfam" id="PF02687">
    <property type="entry name" value="FtsX"/>
    <property type="match status" value="1"/>
</dbReference>
<dbReference type="EMBL" id="FCOR01000003">
    <property type="protein sequence ID" value="CVK15704.1"/>
    <property type="molecule type" value="Genomic_DNA"/>
</dbReference>
<dbReference type="InterPro" id="IPR003838">
    <property type="entry name" value="ABC3_permease_C"/>
</dbReference>
<dbReference type="PANTHER" id="PTHR47755:SF1">
    <property type="entry name" value="CELL DIVISION PROTEIN FTSX"/>
    <property type="match status" value="1"/>
</dbReference>
<reference evidence="14 15" key="1">
    <citation type="submission" date="2016-01" db="EMBL/GenBank/DDBJ databases">
        <authorList>
            <person name="McClelland M."/>
            <person name="Jain A."/>
            <person name="Saraogi P."/>
            <person name="Mendelson R."/>
            <person name="Westerman R."/>
            <person name="SanMiguel P."/>
            <person name="Csonka L."/>
        </authorList>
    </citation>
    <scope>NUCLEOTIDE SEQUENCE [LARGE SCALE GENOMIC DNA]</scope>
    <source>
        <strain evidence="14 15">R-53146</strain>
    </source>
</reference>
<dbReference type="AlphaFoldDB" id="A0A0X3AMY4"/>
<keyword evidence="8 10" id="KW-0472">Membrane</keyword>
<keyword evidence="4 10" id="KW-1003">Cell membrane</keyword>
<evidence type="ECO:0000256" key="2">
    <source>
        <dbReference type="ARBA" id="ARBA00007379"/>
    </source>
</evidence>
<keyword evidence="9 10" id="KW-0131">Cell cycle</keyword>
<evidence type="ECO:0000256" key="10">
    <source>
        <dbReference type="PIRNR" id="PIRNR003097"/>
    </source>
</evidence>
<keyword evidence="5 10" id="KW-0132">Cell division</keyword>
<dbReference type="Gene3D" id="3.30.70.3040">
    <property type="match status" value="1"/>
</dbReference>
<organism evidence="14 15">
    <name type="scientific">Apibacter mensalis</name>
    <dbReference type="NCBI Taxonomy" id="1586267"/>
    <lineage>
        <taxon>Bacteria</taxon>
        <taxon>Pseudomonadati</taxon>
        <taxon>Bacteroidota</taxon>
        <taxon>Flavobacteriia</taxon>
        <taxon>Flavobacteriales</taxon>
        <taxon>Weeksellaceae</taxon>
        <taxon>Apibacter</taxon>
    </lineage>
</organism>
<evidence type="ECO:0000313" key="15">
    <source>
        <dbReference type="Proteomes" id="UP000182761"/>
    </source>
</evidence>
<dbReference type="PANTHER" id="PTHR47755">
    <property type="entry name" value="CELL DIVISION PROTEIN FTSX"/>
    <property type="match status" value="1"/>
</dbReference>
<keyword evidence="10" id="KW-0997">Cell inner membrane</keyword>
<sequence>MANKTDKLNKGRLRSSNITVVISISLVLFLIGIIGMIIINANSYIDYLKEQMVIEVFFKNDRNKNNVIKNEKAQLNYLDSIKVNSYVKKAKYISKEQATYTAKKDLGVDSQSLFEEDIFPASITIALKPEYTDSIHIETIKKQIQKNTLVDEVKSDSNLLTQMNKGVRKITLSISILAGIILLIAISLINNSIRLKIYAKRFLIKTMQLVGAKRFFITKPFLIQAIILGAIGSVIALLLLFAVNYMLIRYNILPPIVDYTNHIILSLFILLTGVLITTASTWFATWRYLKLKIDDLYYS</sequence>
<dbReference type="Pfam" id="PF18075">
    <property type="entry name" value="FtsX_ECD"/>
    <property type="match status" value="1"/>
</dbReference>
<evidence type="ECO:0000256" key="4">
    <source>
        <dbReference type="ARBA" id="ARBA00022475"/>
    </source>
</evidence>
<dbReference type="InterPro" id="IPR040690">
    <property type="entry name" value="FtsX_ECD"/>
</dbReference>
<evidence type="ECO:0000313" key="14">
    <source>
        <dbReference type="EMBL" id="CVK15704.1"/>
    </source>
</evidence>
<dbReference type="PIRSF" id="PIRSF003097">
    <property type="entry name" value="FtsX"/>
    <property type="match status" value="1"/>
</dbReference>
<evidence type="ECO:0000259" key="12">
    <source>
        <dbReference type="Pfam" id="PF02687"/>
    </source>
</evidence>
<keyword evidence="15" id="KW-1185">Reference proteome</keyword>
<evidence type="ECO:0000256" key="8">
    <source>
        <dbReference type="ARBA" id="ARBA00023136"/>
    </source>
</evidence>
<evidence type="ECO:0000256" key="7">
    <source>
        <dbReference type="ARBA" id="ARBA00022989"/>
    </source>
</evidence>
<evidence type="ECO:0000256" key="5">
    <source>
        <dbReference type="ARBA" id="ARBA00022618"/>
    </source>
</evidence>
<comment type="function">
    <text evidence="10">Required for cell division and gliding motility.</text>
</comment>
<evidence type="ECO:0000259" key="13">
    <source>
        <dbReference type="Pfam" id="PF18075"/>
    </source>
</evidence>
<evidence type="ECO:0000256" key="6">
    <source>
        <dbReference type="ARBA" id="ARBA00022692"/>
    </source>
</evidence>
<protein>
    <recommendedName>
        <fullName evidence="3 10">Cell division protein FtsX</fullName>
    </recommendedName>
</protein>
<dbReference type="STRING" id="1586267.GCA_001418685_00535"/>
<comment type="similarity">
    <text evidence="2 10">Belongs to the ABC-4 integral membrane protein family. FtsX subfamily.</text>
</comment>
<feature type="transmembrane region" description="Helical" evidence="11">
    <location>
        <begin position="221"/>
        <end position="243"/>
    </location>
</feature>
<dbReference type="InterPro" id="IPR004513">
    <property type="entry name" value="FtsX"/>
</dbReference>
<dbReference type="RefSeq" id="WP_055424932.1">
    <property type="nucleotide sequence ID" value="NZ_FCOR01000003.1"/>
</dbReference>
<proteinExistence type="inferred from homology"/>
<dbReference type="OrthoDB" id="9813411at2"/>
<evidence type="ECO:0000256" key="1">
    <source>
        <dbReference type="ARBA" id="ARBA00004651"/>
    </source>
</evidence>
<feature type="transmembrane region" description="Helical" evidence="11">
    <location>
        <begin position="263"/>
        <end position="284"/>
    </location>
</feature>
<name>A0A0X3AMY4_9FLAO</name>
<accession>A0A0X3AMY4</accession>
<feature type="transmembrane region" description="Helical" evidence="11">
    <location>
        <begin position="170"/>
        <end position="193"/>
    </location>
</feature>
<gene>
    <name evidence="14" type="ORF">Ga0061079_10314</name>
</gene>
<dbReference type="GO" id="GO:0051301">
    <property type="term" value="P:cell division"/>
    <property type="evidence" value="ECO:0007669"/>
    <property type="project" value="UniProtKB-KW"/>
</dbReference>
<evidence type="ECO:0000256" key="11">
    <source>
        <dbReference type="SAM" id="Phobius"/>
    </source>
</evidence>
<feature type="domain" description="ABC3 transporter permease C-terminal" evidence="12">
    <location>
        <begin position="176"/>
        <end position="291"/>
    </location>
</feature>
<keyword evidence="6 11" id="KW-0812">Transmembrane</keyword>
<evidence type="ECO:0000256" key="9">
    <source>
        <dbReference type="ARBA" id="ARBA00023306"/>
    </source>
</evidence>